<dbReference type="PRINTS" id="PR01438">
    <property type="entry name" value="UNVRSLSTRESS"/>
</dbReference>
<dbReference type="InterPro" id="IPR006016">
    <property type="entry name" value="UspA"/>
</dbReference>
<reference evidence="2 3" key="1">
    <citation type="submission" date="2016-10" db="EMBL/GenBank/DDBJ databases">
        <authorList>
            <person name="de Groot N.N."/>
        </authorList>
    </citation>
    <scope>NUCLEOTIDE SEQUENCE [LARGE SCALE GENOMIC DNA]</scope>
    <source>
        <strain evidence="2 3">CGMCC 4.5506</strain>
    </source>
</reference>
<organism evidence="2 3">
    <name type="scientific">Prauserella marina</name>
    <dbReference type="NCBI Taxonomy" id="530584"/>
    <lineage>
        <taxon>Bacteria</taxon>
        <taxon>Bacillati</taxon>
        <taxon>Actinomycetota</taxon>
        <taxon>Actinomycetes</taxon>
        <taxon>Pseudonocardiales</taxon>
        <taxon>Pseudonocardiaceae</taxon>
        <taxon>Prauserella</taxon>
    </lineage>
</organism>
<evidence type="ECO:0000313" key="3">
    <source>
        <dbReference type="Proteomes" id="UP000199494"/>
    </source>
</evidence>
<dbReference type="Gene3D" id="3.40.50.620">
    <property type="entry name" value="HUPs"/>
    <property type="match status" value="2"/>
</dbReference>
<dbReference type="Pfam" id="PF00582">
    <property type="entry name" value="Usp"/>
    <property type="match status" value="2"/>
</dbReference>
<dbReference type="PANTHER" id="PTHR46268">
    <property type="entry name" value="STRESS RESPONSE PROTEIN NHAX"/>
    <property type="match status" value="1"/>
</dbReference>
<dbReference type="InterPro" id="IPR006015">
    <property type="entry name" value="Universal_stress_UspA"/>
</dbReference>
<sequence>MNETVEVVAGVDGSASSVDAAVWAAAEARGRDWRLRLVHAYSMPPSAFPGFLAAAAPLRDKARERGRQALEKAEQEAKAAVEGVDVIIDLFEGGTVATLVRYSETAGLLVVGSRGLGGFAEVVTGSVAIALASHAHCPVAVVRGRKRHERPVESGPVVVGVDGSTTSTAAVAFAAREAGLRETSLVLVHTWTHTSPNVPDSASGEDKDVAARVKAELEADVALCERRFPGIPVEVVAERGKPVRTLLARSETARLLVVGSRGRGGFAGMLLGSTSQSMVTHARCPVVVVPDEVTETPE</sequence>
<proteinExistence type="inferred from homology"/>
<dbReference type="EMBL" id="FMZE01000007">
    <property type="protein sequence ID" value="SDD29997.1"/>
    <property type="molecule type" value="Genomic_DNA"/>
</dbReference>
<keyword evidence="3" id="KW-1185">Reference proteome</keyword>
<dbReference type="InterPro" id="IPR014729">
    <property type="entry name" value="Rossmann-like_a/b/a_fold"/>
</dbReference>
<accession>A0A222VUT8</accession>
<dbReference type="RefSeq" id="WP_091807038.1">
    <property type="nucleotide sequence ID" value="NZ_CP016353.1"/>
</dbReference>
<dbReference type="STRING" id="530584.SAMN05421630_107187"/>
<dbReference type="KEGG" id="pmad:BAY61_24895"/>
<comment type="similarity">
    <text evidence="1">Belongs to the universal stress protein A family.</text>
</comment>
<evidence type="ECO:0000256" key="1">
    <source>
        <dbReference type="ARBA" id="ARBA00008791"/>
    </source>
</evidence>
<dbReference type="Proteomes" id="UP000199494">
    <property type="component" value="Unassembled WGS sequence"/>
</dbReference>
<dbReference type="PANTHER" id="PTHR46268:SF6">
    <property type="entry name" value="UNIVERSAL STRESS PROTEIN UP12"/>
    <property type="match status" value="1"/>
</dbReference>
<dbReference type="OrthoDB" id="3404132at2"/>
<evidence type="ECO:0000313" key="2">
    <source>
        <dbReference type="EMBL" id="SDD29997.1"/>
    </source>
</evidence>
<protein>
    <submittedName>
        <fullName evidence="2">Nucleotide-binding universal stress protein, UspA family</fullName>
    </submittedName>
</protein>
<dbReference type="AlphaFoldDB" id="A0A222VUT8"/>
<gene>
    <name evidence="2" type="ORF">SAMN05421630_107187</name>
</gene>
<name>A0A222VUT8_9PSEU</name>
<dbReference type="SUPFAM" id="SSF52402">
    <property type="entry name" value="Adenine nucleotide alpha hydrolases-like"/>
    <property type="match status" value="2"/>
</dbReference>